<dbReference type="PANTHER" id="PTHR43685">
    <property type="entry name" value="GLYCOSYLTRANSFERASE"/>
    <property type="match status" value="1"/>
</dbReference>
<dbReference type="Proteomes" id="UP000199211">
    <property type="component" value="Unassembled WGS sequence"/>
</dbReference>
<feature type="transmembrane region" description="Helical" evidence="1">
    <location>
        <begin position="280"/>
        <end position="301"/>
    </location>
</feature>
<evidence type="ECO:0000259" key="2">
    <source>
        <dbReference type="Pfam" id="PF00535"/>
    </source>
</evidence>
<feature type="domain" description="Glycosyltransferase 2-like" evidence="2">
    <location>
        <begin position="4"/>
        <end position="132"/>
    </location>
</feature>
<dbReference type="RefSeq" id="WP_177190593.1">
    <property type="nucleotide sequence ID" value="NZ_FOTV01000002.1"/>
</dbReference>
<dbReference type="CDD" id="cd00761">
    <property type="entry name" value="Glyco_tranf_GTA_type"/>
    <property type="match status" value="1"/>
</dbReference>
<evidence type="ECO:0000256" key="1">
    <source>
        <dbReference type="SAM" id="Phobius"/>
    </source>
</evidence>
<keyword evidence="1" id="KW-0472">Membrane</keyword>
<dbReference type="InterPro" id="IPR001173">
    <property type="entry name" value="Glyco_trans_2-like"/>
</dbReference>
<evidence type="ECO:0000313" key="3">
    <source>
        <dbReference type="EMBL" id="SFL45624.1"/>
    </source>
</evidence>
<keyword evidence="4" id="KW-1185">Reference proteome</keyword>
<dbReference type="PANTHER" id="PTHR43685:SF2">
    <property type="entry name" value="GLYCOSYLTRANSFERASE 2-LIKE DOMAIN-CONTAINING PROTEIN"/>
    <property type="match status" value="1"/>
</dbReference>
<proteinExistence type="predicted"/>
<dbReference type="EMBL" id="FOTV01000002">
    <property type="protein sequence ID" value="SFL45624.1"/>
    <property type="molecule type" value="Genomic_DNA"/>
</dbReference>
<keyword evidence="1" id="KW-1133">Transmembrane helix</keyword>
<comment type="caution">
    <text evidence="3">The sequence shown here is derived from an EMBL/GenBank/DDBJ whole genome shotgun (WGS) entry which is preliminary data.</text>
</comment>
<evidence type="ECO:0000313" key="4">
    <source>
        <dbReference type="Proteomes" id="UP000199211"/>
    </source>
</evidence>
<dbReference type="Pfam" id="PF00535">
    <property type="entry name" value="Glycos_transf_2"/>
    <property type="match status" value="1"/>
</dbReference>
<feature type="transmembrane region" description="Helical" evidence="1">
    <location>
        <begin position="225"/>
        <end position="244"/>
    </location>
</feature>
<dbReference type="Gene3D" id="3.90.550.10">
    <property type="entry name" value="Spore Coat Polysaccharide Biosynthesis Protein SpsA, Chain A"/>
    <property type="match status" value="1"/>
</dbReference>
<protein>
    <submittedName>
        <fullName evidence="3">Glycosyltransferase involved in cell wall bisynthesis</fullName>
    </submittedName>
</protein>
<reference evidence="3 4" key="1">
    <citation type="submission" date="2016-10" db="EMBL/GenBank/DDBJ databases">
        <authorList>
            <person name="Varghese N."/>
            <person name="Submissions S."/>
        </authorList>
    </citation>
    <scope>NUCLEOTIDE SEQUENCE [LARGE SCALE GENOMIC DNA]</scope>
    <source>
        <strain evidence="3 4">DSM 26291</strain>
    </source>
</reference>
<dbReference type="SUPFAM" id="SSF53448">
    <property type="entry name" value="Nucleotide-diphospho-sugar transferases"/>
    <property type="match status" value="1"/>
</dbReference>
<dbReference type="InterPro" id="IPR029044">
    <property type="entry name" value="Nucleotide-diphossugar_trans"/>
</dbReference>
<name>A0ABY1FJD8_9GAMM</name>
<sequence length="307" mass="34792">MDLSIVIPVYNEQDFIAISLESIFSCLQTVDFAYEIVVVNNGSTDGTLDILGKFRDISVFSIDRTTVSCARNFGALKASGDLLAFIDGDVVITVDWVNAIAALIEDNDGKAILTGSKCRSRPDGTWIERYWFSSLESSHINSGNLIISRSAFNYLGGFNRELKTGEDVDLCDRAKLSEEVTFVKNINFSSIHLDYPRTLKRFFLRELWHGEGDLKSLRFFLQSKVALVSVFYGVASIALVYSIIACKVPLAILLSIILISTNLFVTLYRIKDYEATKVFFCFVLNYFYFMARFLSIFRAVFKKNRRF</sequence>
<accession>A0ABY1FJD8</accession>
<feature type="transmembrane region" description="Helical" evidence="1">
    <location>
        <begin position="250"/>
        <end position="268"/>
    </location>
</feature>
<dbReference type="InterPro" id="IPR050834">
    <property type="entry name" value="Glycosyltransf_2"/>
</dbReference>
<gene>
    <name evidence="3" type="ORF">SAMN04487868_10253</name>
</gene>
<keyword evidence="1" id="KW-0812">Transmembrane</keyword>
<organism evidence="3 4">
    <name type="scientific">Marinobacter salarius</name>
    <dbReference type="NCBI Taxonomy" id="1420917"/>
    <lineage>
        <taxon>Bacteria</taxon>
        <taxon>Pseudomonadati</taxon>
        <taxon>Pseudomonadota</taxon>
        <taxon>Gammaproteobacteria</taxon>
        <taxon>Pseudomonadales</taxon>
        <taxon>Marinobacteraceae</taxon>
        <taxon>Marinobacter</taxon>
    </lineage>
</organism>